<protein>
    <submittedName>
        <fullName evidence="3">Uncharacterized protein</fullName>
    </submittedName>
</protein>
<feature type="signal peptide" evidence="2">
    <location>
        <begin position="1"/>
        <end position="22"/>
    </location>
</feature>
<dbReference type="KEGG" id="ddb:E7747_04710"/>
<dbReference type="AlphaFoldDB" id="A0A4P7W2N1"/>
<feature type="compositionally biased region" description="Low complexity" evidence="1">
    <location>
        <begin position="107"/>
        <end position="117"/>
    </location>
</feature>
<accession>A0A4P7W2N1</accession>
<dbReference type="RefSeq" id="WP_136414431.1">
    <property type="nucleotide sequence ID" value="NZ_CP039396.1"/>
</dbReference>
<dbReference type="EMBL" id="CP039396">
    <property type="protein sequence ID" value="QCD41645.1"/>
    <property type="molecule type" value="Genomic_DNA"/>
</dbReference>
<feature type="region of interest" description="Disordered" evidence="1">
    <location>
        <begin position="107"/>
        <end position="129"/>
    </location>
</feature>
<gene>
    <name evidence="3" type="ORF">E7747_04710</name>
</gene>
<evidence type="ECO:0000256" key="2">
    <source>
        <dbReference type="SAM" id="SignalP"/>
    </source>
</evidence>
<evidence type="ECO:0000313" key="3">
    <source>
        <dbReference type="EMBL" id="QCD41645.1"/>
    </source>
</evidence>
<reference evidence="4" key="1">
    <citation type="submission" date="2019-02" db="EMBL/GenBank/DDBJ databases">
        <title>Isolation and identification of novel species under the genus Muribaculum.</title>
        <authorList>
            <person name="Miyake S."/>
            <person name="Ding Y."/>
            <person name="Low A."/>
            <person name="Soh M."/>
            <person name="Seedorf H."/>
        </authorList>
    </citation>
    <scope>NUCLEOTIDE SEQUENCE [LARGE SCALE GENOMIC DNA]</scope>
    <source>
        <strain evidence="4">H5</strain>
    </source>
</reference>
<sequence length="157" mass="17216">MKKFLLSLVLVLCLGLPGAAKALYTCQFGANYNQSSVSNYTTTWQVKVGENTWSIANFNNNKNGWDYVRCGRKGIASVASITTDFAIAEAINTVEVTIDKITPSRSLQSSSKLQQPQISPPSTRPSTCRPIISKPAKWSSLLKPQGKSLLSSDFRLR</sequence>
<name>A0A4P7W2N1_9BACT</name>
<dbReference type="Proteomes" id="UP000297149">
    <property type="component" value="Chromosome"/>
</dbReference>
<evidence type="ECO:0000256" key="1">
    <source>
        <dbReference type="SAM" id="MobiDB-lite"/>
    </source>
</evidence>
<evidence type="ECO:0000313" key="4">
    <source>
        <dbReference type="Proteomes" id="UP000297149"/>
    </source>
</evidence>
<keyword evidence="2" id="KW-0732">Signal</keyword>
<feature type="chain" id="PRO_5020637184" evidence="2">
    <location>
        <begin position="23"/>
        <end position="157"/>
    </location>
</feature>
<organism evidence="3 4">
    <name type="scientific">Duncaniella dubosii</name>
    <dbReference type="NCBI Taxonomy" id="2518971"/>
    <lineage>
        <taxon>Bacteria</taxon>
        <taxon>Pseudomonadati</taxon>
        <taxon>Bacteroidota</taxon>
        <taxon>Bacteroidia</taxon>
        <taxon>Bacteroidales</taxon>
        <taxon>Muribaculaceae</taxon>
        <taxon>Duncaniella</taxon>
    </lineage>
</organism>
<proteinExistence type="predicted"/>
<keyword evidence="4" id="KW-1185">Reference proteome</keyword>